<dbReference type="InterPro" id="IPR037523">
    <property type="entry name" value="VOC_core"/>
</dbReference>
<dbReference type="InterPro" id="IPR029068">
    <property type="entry name" value="Glyas_Bleomycin-R_OHBP_Dase"/>
</dbReference>
<evidence type="ECO:0000313" key="3">
    <source>
        <dbReference type="Proteomes" id="UP001157133"/>
    </source>
</evidence>
<dbReference type="Pfam" id="PF00903">
    <property type="entry name" value="Glyoxalase"/>
    <property type="match status" value="1"/>
</dbReference>
<accession>A0ABQ6H5S6</accession>
<feature type="domain" description="VOC" evidence="1">
    <location>
        <begin position="8"/>
        <end position="124"/>
    </location>
</feature>
<proteinExistence type="predicted"/>
<sequence length="125" mass="13754">MPNKKAGDYAWLDISVDNADELSSFYQKVLGWEVEGISMGTYSDYSMVNPNTKEAVSGICHAKGYNAKMPPMWLPYFLVDDVEKALKDALAMGAEQLDEVKSISKDSFVVIKDPAGACCALYQRG</sequence>
<dbReference type="Proteomes" id="UP001157133">
    <property type="component" value="Unassembled WGS sequence"/>
</dbReference>
<name>A0ABQ6H5S6_9GAMM</name>
<dbReference type="InterPro" id="IPR004360">
    <property type="entry name" value="Glyas_Fos-R_dOase_dom"/>
</dbReference>
<dbReference type="SUPFAM" id="SSF54593">
    <property type="entry name" value="Glyoxalase/Bleomycin resistance protein/Dihydroxybiphenyl dioxygenase"/>
    <property type="match status" value="1"/>
</dbReference>
<dbReference type="Gene3D" id="3.10.180.10">
    <property type="entry name" value="2,3-Dihydroxybiphenyl 1,2-Dioxygenase, domain 1"/>
    <property type="match status" value="1"/>
</dbReference>
<dbReference type="RefSeq" id="WP_284208961.1">
    <property type="nucleotide sequence ID" value="NZ_BSSU01000016.1"/>
</dbReference>
<organism evidence="2 3">
    <name type="scientific">Thalassotalea eurytherma</name>
    <dbReference type="NCBI Taxonomy" id="1144278"/>
    <lineage>
        <taxon>Bacteria</taxon>
        <taxon>Pseudomonadati</taxon>
        <taxon>Pseudomonadota</taxon>
        <taxon>Gammaproteobacteria</taxon>
        <taxon>Alteromonadales</taxon>
        <taxon>Colwelliaceae</taxon>
        <taxon>Thalassotalea</taxon>
    </lineage>
</organism>
<dbReference type="EMBL" id="BSSU01000016">
    <property type="protein sequence ID" value="GLX83508.1"/>
    <property type="molecule type" value="Genomic_DNA"/>
</dbReference>
<dbReference type="InterPro" id="IPR052164">
    <property type="entry name" value="Anthracycline_SecMetBiosynth"/>
</dbReference>
<evidence type="ECO:0000313" key="2">
    <source>
        <dbReference type="EMBL" id="GLX83508.1"/>
    </source>
</evidence>
<dbReference type="PANTHER" id="PTHR33993">
    <property type="entry name" value="GLYOXALASE-RELATED"/>
    <property type="match status" value="1"/>
</dbReference>
<gene>
    <name evidence="2" type="ORF">theurythT_29610</name>
</gene>
<comment type="caution">
    <text evidence="2">The sequence shown here is derived from an EMBL/GenBank/DDBJ whole genome shotgun (WGS) entry which is preliminary data.</text>
</comment>
<protein>
    <recommendedName>
        <fullName evidence="1">VOC domain-containing protein</fullName>
    </recommendedName>
</protein>
<dbReference type="PROSITE" id="PS51819">
    <property type="entry name" value="VOC"/>
    <property type="match status" value="1"/>
</dbReference>
<keyword evidence="3" id="KW-1185">Reference proteome</keyword>
<dbReference type="PANTHER" id="PTHR33993:SF14">
    <property type="entry name" value="GB|AAF24581.1"/>
    <property type="match status" value="1"/>
</dbReference>
<reference evidence="2 3" key="1">
    <citation type="submission" date="2023-03" db="EMBL/GenBank/DDBJ databases">
        <title>Draft genome sequence of Thalassotalea eurytherma JCM 18482T.</title>
        <authorList>
            <person name="Sawabe T."/>
        </authorList>
    </citation>
    <scope>NUCLEOTIDE SEQUENCE [LARGE SCALE GENOMIC DNA]</scope>
    <source>
        <strain evidence="2 3">JCM 18482</strain>
    </source>
</reference>
<evidence type="ECO:0000259" key="1">
    <source>
        <dbReference type="PROSITE" id="PS51819"/>
    </source>
</evidence>